<proteinExistence type="predicted"/>
<gene>
    <name evidence="7" type="primary">pkn6</name>
    <name evidence="7" type="ORF">Fuma_05396</name>
</gene>
<dbReference type="SUPFAM" id="SSF56112">
    <property type="entry name" value="Protein kinase-like (PK-like)"/>
    <property type="match status" value="1"/>
</dbReference>
<dbReference type="PROSITE" id="PS50011">
    <property type="entry name" value="PROTEIN_KINASE_DOM"/>
    <property type="match status" value="1"/>
</dbReference>
<dbReference type="AlphaFoldDB" id="A0A1P8WNU6"/>
<dbReference type="KEGG" id="fmr:Fuma_05396"/>
<evidence type="ECO:0000256" key="5">
    <source>
        <dbReference type="SAM" id="Phobius"/>
    </source>
</evidence>
<organism evidence="7 8">
    <name type="scientific">Fuerstiella marisgermanici</name>
    <dbReference type="NCBI Taxonomy" id="1891926"/>
    <lineage>
        <taxon>Bacteria</taxon>
        <taxon>Pseudomonadati</taxon>
        <taxon>Planctomycetota</taxon>
        <taxon>Planctomycetia</taxon>
        <taxon>Planctomycetales</taxon>
        <taxon>Planctomycetaceae</taxon>
        <taxon>Fuerstiella</taxon>
    </lineage>
</organism>
<protein>
    <submittedName>
        <fullName evidence="7">Serine/threonine-protein kinase pkn6</fullName>
        <ecNumber evidence="7">2.7.11.1</ecNumber>
    </submittedName>
</protein>
<keyword evidence="5" id="KW-0812">Transmembrane</keyword>
<reference evidence="7 8" key="1">
    <citation type="journal article" date="2016" name="Front. Microbiol.">
        <title>Fuerstia marisgermanicae gen. nov., sp. nov., an Unusual Member of the Phylum Planctomycetes from the German Wadden Sea.</title>
        <authorList>
            <person name="Kohn T."/>
            <person name="Heuer A."/>
            <person name="Jogler M."/>
            <person name="Vollmers J."/>
            <person name="Boedeker C."/>
            <person name="Bunk B."/>
            <person name="Rast P."/>
            <person name="Borchert D."/>
            <person name="Glockner I."/>
            <person name="Freese H.M."/>
            <person name="Klenk H.P."/>
            <person name="Overmann J."/>
            <person name="Kaster A.K."/>
            <person name="Rohde M."/>
            <person name="Wiegand S."/>
            <person name="Jogler C."/>
        </authorList>
    </citation>
    <scope>NUCLEOTIDE SEQUENCE [LARGE SCALE GENOMIC DNA]</scope>
    <source>
        <strain evidence="7 8">NH11</strain>
    </source>
</reference>
<feature type="transmembrane region" description="Helical" evidence="5">
    <location>
        <begin position="120"/>
        <end position="144"/>
    </location>
</feature>
<evidence type="ECO:0000256" key="1">
    <source>
        <dbReference type="ARBA" id="ARBA00022679"/>
    </source>
</evidence>
<evidence type="ECO:0000313" key="8">
    <source>
        <dbReference type="Proteomes" id="UP000187735"/>
    </source>
</evidence>
<keyword evidence="5" id="KW-1133">Transmembrane helix</keyword>
<keyword evidence="4" id="KW-0067">ATP-binding</keyword>
<evidence type="ECO:0000256" key="2">
    <source>
        <dbReference type="ARBA" id="ARBA00022741"/>
    </source>
</evidence>
<keyword evidence="2" id="KW-0547">Nucleotide-binding</keyword>
<dbReference type="GO" id="GO:0004674">
    <property type="term" value="F:protein serine/threonine kinase activity"/>
    <property type="evidence" value="ECO:0007669"/>
    <property type="project" value="UniProtKB-EC"/>
</dbReference>
<evidence type="ECO:0000313" key="7">
    <source>
        <dbReference type="EMBL" id="APZ95734.1"/>
    </source>
</evidence>
<dbReference type="GO" id="GO:0005524">
    <property type="term" value="F:ATP binding"/>
    <property type="evidence" value="ECO:0007669"/>
    <property type="project" value="UniProtKB-KW"/>
</dbReference>
<feature type="domain" description="Protein kinase" evidence="6">
    <location>
        <begin position="1"/>
        <end position="94"/>
    </location>
</feature>
<dbReference type="EC" id="2.7.11.1" evidence="7"/>
<dbReference type="Gene3D" id="1.10.510.10">
    <property type="entry name" value="Transferase(Phosphotransferase) domain 1"/>
    <property type="match status" value="1"/>
</dbReference>
<sequence length="282" mass="30631">MAPERFAGVSDQRGDVYAIGLTLYELLAGRPAFEESDAEHLIGSITDPQLQSIHTIRPDVPTDLATIVQKAIHVDPALRYQSAAELRDDLGRFLTNEPIHARGISVWGRLIRWARRNPRLASAITVAALALVTATVVSTIAYAMTSAANKRSMIALQTSEQTVDLALQSLNGVVDVVSESPTSASVAFSDSFGDDSLPNVALQPSPVSAKILERLQPIYERLSQQSPTRPDIILQMVDASIQLARIQHSLSRTPDSIETLNTSVALLYKRGQPALIQVMNCI</sequence>
<dbReference type="InterPro" id="IPR000719">
    <property type="entry name" value="Prot_kinase_dom"/>
</dbReference>
<dbReference type="Proteomes" id="UP000187735">
    <property type="component" value="Chromosome"/>
</dbReference>
<keyword evidence="8" id="KW-1185">Reference proteome</keyword>
<dbReference type="STRING" id="1891926.Fuma_05396"/>
<dbReference type="PANTHER" id="PTHR43289:SF6">
    <property type="entry name" value="SERINE_THREONINE-PROTEIN KINASE NEKL-3"/>
    <property type="match status" value="1"/>
</dbReference>
<keyword evidence="1 7" id="KW-0808">Transferase</keyword>
<keyword evidence="3 7" id="KW-0418">Kinase</keyword>
<evidence type="ECO:0000259" key="6">
    <source>
        <dbReference type="PROSITE" id="PS50011"/>
    </source>
</evidence>
<keyword evidence="5" id="KW-0472">Membrane</keyword>
<evidence type="ECO:0000256" key="3">
    <source>
        <dbReference type="ARBA" id="ARBA00022777"/>
    </source>
</evidence>
<accession>A0A1P8WNU6</accession>
<dbReference type="PANTHER" id="PTHR43289">
    <property type="entry name" value="MITOGEN-ACTIVATED PROTEIN KINASE KINASE KINASE 20-RELATED"/>
    <property type="match status" value="1"/>
</dbReference>
<name>A0A1P8WNU6_9PLAN</name>
<evidence type="ECO:0000256" key="4">
    <source>
        <dbReference type="ARBA" id="ARBA00022840"/>
    </source>
</evidence>
<dbReference type="EMBL" id="CP017641">
    <property type="protein sequence ID" value="APZ95734.1"/>
    <property type="molecule type" value="Genomic_DNA"/>
</dbReference>
<dbReference type="InterPro" id="IPR011009">
    <property type="entry name" value="Kinase-like_dom_sf"/>
</dbReference>